<dbReference type="SUPFAM" id="SSF52540">
    <property type="entry name" value="P-loop containing nucleoside triphosphate hydrolases"/>
    <property type="match status" value="2"/>
</dbReference>
<dbReference type="PANTHER" id="PTHR22683">
    <property type="entry name" value="SPORULATION PROTEIN RELATED"/>
    <property type="match status" value="1"/>
</dbReference>
<dbReference type="Proteomes" id="UP000812277">
    <property type="component" value="Unassembled WGS sequence"/>
</dbReference>
<feature type="binding site" evidence="4">
    <location>
        <begin position="828"/>
        <end position="835"/>
    </location>
    <ligand>
        <name>ATP</name>
        <dbReference type="ChEBI" id="CHEBI:30616"/>
    </ligand>
</feature>
<gene>
    <name evidence="8" type="primary">essC</name>
    <name evidence="8" type="ORF">K0T92_10625</name>
</gene>
<evidence type="ECO:0000256" key="2">
    <source>
        <dbReference type="ARBA" id="ARBA00022741"/>
    </source>
</evidence>
<evidence type="ECO:0000256" key="6">
    <source>
        <dbReference type="SAM" id="Phobius"/>
    </source>
</evidence>
<sequence length="1332" mass="151516">MNKQNSNVNLVQRTPRIRPLYPEGVLPLEDPARPSEKPTISWLIILLPPIAMMVISIFSAILFRSYMILFSIMGMTMVTVMVSIMNYKSSVKKHLEQNKKLEKKYLDYLYNVRNELQAASNQYREAVRQIHPSINDCIEIVRERRKQLWERTALEQDFLHIRMGVGILPIALQPNYEARSKAIDDENPLEKIASKICEEMYYVRDIPVSVPLYDISTLGFVGKRDELRQFLNATTTHLTTHHGYDDIKIVCLLNQDELKHWDWMRWLPHMWDKDRKVRYIASNSYEAARLADELLPEIKARSKQNSNSGYMNRKLQLPHYIFLIFAPDLWENSEIMKYLLSNNQMMGITSIFISERIDFSLPQNCQVIIEVSDKQGVVRKDTINKMNELNHYFITDHMDRDASEAYSRCLSPVKIKETHDNNLIPKLVTFLDSFGIKQVEDLHVLTRWQENEANRSLIIPLGQAGDSKTFYFDMHEKFYGPHGLVAGTTGSGKSELLQSLLLALAVNYHPHEVAFVLIDYKGGGMANAFLGLPHLVGTITNLGGNQINRALASIKSELMRRQRLFSDANVTNIDDYIIRYRNKTVELPLPHLIIVVDEFAELKSDQPEFMKEMVSAARVGRSLGIHLILATQKPSGVVDDQIWSNSRFKLCLKVQTPSDSQEMLKRPEAAGIKEKGRGYLQVGNDEVFTLFQSSWSGAPYHTSVVTEESSLNARIVGLNGERRPMIAQEQSRNNIEKVTQLQSVVNHIITVAEDNNIHEAFQLWLPPLPEFISLSDLLSEGSGWNGQQWNNPSEFLAAPVGMIDNPSQQSQYQLTIDFAKNGHLLLYGMPGSGKTTFLKTIIASFAMSYKPDYVNFYILDFGTRTLGVFHDLPHLGEVIYPEEETKLNNLFEWLLKELEDRKRKFSQLGISNLVSYRSATGEMIPAIVLLLDNYTGFSEMYDDRSMDVVKIVREGGSYGIYFVSTGNAVNSFPYRISQNVKQTLVLQLADKTDYSSIIGRTEGLEPASVPGRGLVKEQVPLEYHAALPVSANTDDQIAEGIRNLCKQMKEGWKEKGVKKIEALPVDFTMDEFLNRIEPYRSNEENMSCSFPIAIDWESGMPVYLSAKDAHCLLLSYLPSVNYDVIFESIIHSYILNCGKTEHRIGIFECIDNSLSPVRKMNNRLQYMTNKDDFIAFTSSIVDELQIRKNESRDAQAAAPDPDAFNEKEFILNRFPLITIIIPHLKSAIDEMENESLQHLERIARFGGDLGVLLLVGADVEALSMLLLMTTLVPVLIDNKNAIIVGGKPNQHDILSDSFVNMNHDALNRKFQDGEGLLLSNNKQIKIKLVTKL</sequence>
<dbReference type="PROSITE" id="PS50901">
    <property type="entry name" value="FTSK"/>
    <property type="match status" value="2"/>
</dbReference>
<dbReference type="InterPro" id="IPR003593">
    <property type="entry name" value="AAA+_ATPase"/>
</dbReference>
<protein>
    <submittedName>
        <fullName evidence="8">Type VII secretion protein EssC</fullName>
    </submittedName>
</protein>
<evidence type="ECO:0000256" key="5">
    <source>
        <dbReference type="SAM" id="Coils"/>
    </source>
</evidence>
<keyword evidence="6" id="KW-0812">Transmembrane</keyword>
<feature type="transmembrane region" description="Helical" evidence="6">
    <location>
        <begin position="68"/>
        <end position="87"/>
    </location>
</feature>
<keyword evidence="3 4" id="KW-0067">ATP-binding</keyword>
<keyword evidence="6" id="KW-1133">Transmembrane helix</keyword>
<feature type="binding site" evidence="4">
    <location>
        <begin position="487"/>
        <end position="494"/>
    </location>
    <ligand>
        <name>ATP</name>
        <dbReference type="ChEBI" id="CHEBI:30616"/>
    </ligand>
</feature>
<keyword evidence="9" id="KW-1185">Reference proteome</keyword>
<evidence type="ECO:0000256" key="1">
    <source>
        <dbReference type="ARBA" id="ARBA00022737"/>
    </source>
</evidence>
<keyword evidence="1" id="KW-0677">Repeat</keyword>
<feature type="domain" description="FtsK" evidence="7">
    <location>
        <begin position="811"/>
        <end position="995"/>
    </location>
</feature>
<dbReference type="PANTHER" id="PTHR22683:SF1">
    <property type="entry name" value="TYPE VII SECRETION SYSTEM PROTEIN ESSC"/>
    <property type="match status" value="1"/>
</dbReference>
<dbReference type="InterPro" id="IPR023839">
    <property type="entry name" value="Firmicutes_EssC_C"/>
</dbReference>
<accession>A0ABS7D5I1</accession>
<dbReference type="CDD" id="cd01127">
    <property type="entry name" value="TrwB_TraG_TraD_VirD4"/>
    <property type="match status" value="1"/>
</dbReference>
<feature type="domain" description="FtsK" evidence="7">
    <location>
        <begin position="467"/>
        <end position="661"/>
    </location>
</feature>
<dbReference type="InterPro" id="IPR050206">
    <property type="entry name" value="FtsK/SpoIIIE/SftA"/>
</dbReference>
<feature type="coiled-coil region" evidence="5">
    <location>
        <begin position="84"/>
        <end position="129"/>
    </location>
</feature>
<dbReference type="SMART" id="SM00382">
    <property type="entry name" value="AAA"/>
    <property type="match status" value="2"/>
</dbReference>
<dbReference type="RefSeq" id="WP_219872453.1">
    <property type="nucleotide sequence ID" value="NZ_JAHZIJ010000006.1"/>
</dbReference>
<organism evidence="8 9">
    <name type="scientific">Paenibacillus oenotherae</name>
    <dbReference type="NCBI Taxonomy" id="1435645"/>
    <lineage>
        <taxon>Bacteria</taxon>
        <taxon>Bacillati</taxon>
        <taxon>Bacillota</taxon>
        <taxon>Bacilli</taxon>
        <taxon>Bacillales</taxon>
        <taxon>Paenibacillaceae</taxon>
        <taxon>Paenibacillus</taxon>
    </lineage>
</organism>
<reference evidence="8 9" key="1">
    <citation type="submission" date="2021-07" db="EMBL/GenBank/DDBJ databases">
        <title>Paenibacillus radiodurans sp. nov., isolated from the southeastern edge of Tengger Desert.</title>
        <authorList>
            <person name="Zhang G."/>
        </authorList>
    </citation>
    <scope>NUCLEOTIDE SEQUENCE [LARGE SCALE GENOMIC DNA]</scope>
    <source>
        <strain evidence="8 9">DT7-4</strain>
    </source>
</reference>
<evidence type="ECO:0000313" key="8">
    <source>
        <dbReference type="EMBL" id="MBW7475202.1"/>
    </source>
</evidence>
<evidence type="ECO:0000256" key="4">
    <source>
        <dbReference type="PROSITE-ProRule" id="PRU00289"/>
    </source>
</evidence>
<feature type="transmembrane region" description="Helical" evidence="6">
    <location>
        <begin position="40"/>
        <end position="61"/>
    </location>
</feature>
<dbReference type="Gene3D" id="3.40.50.300">
    <property type="entry name" value="P-loop containing nucleotide triphosphate hydrolases"/>
    <property type="match status" value="3"/>
</dbReference>
<evidence type="ECO:0000256" key="3">
    <source>
        <dbReference type="ARBA" id="ARBA00022840"/>
    </source>
</evidence>
<keyword evidence="6" id="KW-0472">Membrane</keyword>
<evidence type="ECO:0000259" key="7">
    <source>
        <dbReference type="PROSITE" id="PS50901"/>
    </source>
</evidence>
<dbReference type="NCBIfam" id="TIGR03928">
    <property type="entry name" value="T7_EssCb_Firm"/>
    <property type="match status" value="1"/>
</dbReference>
<keyword evidence="5" id="KW-0175">Coiled coil</keyword>
<dbReference type="EMBL" id="JAHZIJ010000006">
    <property type="protein sequence ID" value="MBW7475202.1"/>
    <property type="molecule type" value="Genomic_DNA"/>
</dbReference>
<keyword evidence="2 4" id="KW-0547">Nucleotide-binding</keyword>
<name>A0ABS7D5I1_9BACL</name>
<proteinExistence type="predicted"/>
<dbReference type="InterPro" id="IPR027417">
    <property type="entry name" value="P-loop_NTPase"/>
</dbReference>
<dbReference type="InterPro" id="IPR002543">
    <property type="entry name" value="FtsK_dom"/>
</dbReference>
<comment type="caution">
    <text evidence="8">The sequence shown here is derived from an EMBL/GenBank/DDBJ whole genome shotgun (WGS) entry which is preliminary data.</text>
</comment>
<evidence type="ECO:0000313" key="9">
    <source>
        <dbReference type="Proteomes" id="UP000812277"/>
    </source>
</evidence>
<dbReference type="Pfam" id="PF01580">
    <property type="entry name" value="FtsK_SpoIIIE"/>
    <property type="match status" value="2"/>
</dbReference>